<name>A0A508X8U1_9HYPH</name>
<dbReference type="Proteomes" id="UP000507954">
    <property type="component" value="Unassembled WGS sequence"/>
</dbReference>
<gene>
    <name evidence="1" type="ORF">EMEDMD4_790418</name>
</gene>
<protein>
    <submittedName>
        <fullName evidence="1">Uncharacterized protein</fullName>
    </submittedName>
</protein>
<sequence>MHFMHCCIAAKYIETDRNHCMIVFNEAMHLLPQSFVIQAAHSSSQGRLKDQRHSSSLSLIGSFRKACRTSSRGRLFRFWRPRQR</sequence>
<dbReference type="EMBL" id="CABFNB010000149">
    <property type="protein sequence ID" value="VTZ65394.1"/>
    <property type="molecule type" value="Genomic_DNA"/>
</dbReference>
<evidence type="ECO:0000313" key="1">
    <source>
        <dbReference type="EMBL" id="VTZ65394.1"/>
    </source>
</evidence>
<reference evidence="1 2" key="1">
    <citation type="submission" date="2019-06" db="EMBL/GenBank/DDBJ databases">
        <authorList>
            <person name="Le Quere A."/>
            <person name="Colella S."/>
        </authorList>
    </citation>
    <scope>NUCLEOTIDE SEQUENCE [LARGE SCALE GENOMIC DNA]</scope>
    <source>
        <strain evidence="1">EmedicaeMD41</strain>
    </source>
</reference>
<evidence type="ECO:0000313" key="2">
    <source>
        <dbReference type="Proteomes" id="UP000507954"/>
    </source>
</evidence>
<proteinExistence type="predicted"/>
<organism evidence="1 2">
    <name type="scientific">Sinorhizobium medicae</name>
    <dbReference type="NCBI Taxonomy" id="110321"/>
    <lineage>
        <taxon>Bacteria</taxon>
        <taxon>Pseudomonadati</taxon>
        <taxon>Pseudomonadota</taxon>
        <taxon>Alphaproteobacteria</taxon>
        <taxon>Hyphomicrobiales</taxon>
        <taxon>Rhizobiaceae</taxon>
        <taxon>Sinorhizobium/Ensifer group</taxon>
        <taxon>Sinorhizobium</taxon>
    </lineage>
</organism>
<dbReference type="AlphaFoldDB" id="A0A508X8U1"/>
<accession>A0A508X8U1</accession>